<dbReference type="InterPro" id="IPR002852">
    <property type="entry name" value="UPF0251"/>
</dbReference>
<evidence type="ECO:0000256" key="2">
    <source>
        <dbReference type="HAMAP-Rule" id="MF_00674"/>
    </source>
</evidence>
<comment type="similarity">
    <text evidence="1 2">Belongs to the UPF0251 family.</text>
</comment>
<dbReference type="PANTHER" id="PTHR37478:SF2">
    <property type="entry name" value="UPF0251 PROTEIN TK0562"/>
    <property type="match status" value="1"/>
</dbReference>
<name>A0AA35GB64_9FIRM</name>
<gene>
    <name evidence="3" type="ORF">caldi_31190</name>
</gene>
<evidence type="ECO:0000313" key="4">
    <source>
        <dbReference type="Proteomes" id="UP001163687"/>
    </source>
</evidence>
<reference evidence="3" key="1">
    <citation type="submission" date="2022-03" db="EMBL/GenBank/DDBJ databases">
        <title>Complete genome sequence of Caldinitratiruptor microaerophilus.</title>
        <authorList>
            <person name="Mukaiyama R."/>
            <person name="Nishiyama T."/>
            <person name="Ueda K."/>
        </authorList>
    </citation>
    <scope>NUCLEOTIDE SEQUENCE</scope>
    <source>
        <strain evidence="3">JCM 16183</strain>
    </source>
</reference>
<dbReference type="RefSeq" id="WP_264842638.1">
    <property type="nucleotide sequence ID" value="NZ_AP025628.1"/>
</dbReference>
<dbReference type="Gene3D" id="1.10.10.10">
    <property type="entry name" value="Winged helix-like DNA-binding domain superfamily/Winged helix DNA-binding domain"/>
    <property type="match status" value="1"/>
</dbReference>
<dbReference type="KEGG" id="cmic:caldi_31190"/>
<organism evidence="3 4">
    <name type="scientific">Caldinitratiruptor microaerophilus</name>
    <dbReference type="NCBI Taxonomy" id="671077"/>
    <lineage>
        <taxon>Bacteria</taxon>
        <taxon>Bacillati</taxon>
        <taxon>Bacillota</taxon>
        <taxon>Clostridia</taxon>
        <taxon>Eubacteriales</taxon>
        <taxon>Symbiobacteriaceae</taxon>
        <taxon>Caldinitratiruptor</taxon>
    </lineage>
</organism>
<dbReference type="AlphaFoldDB" id="A0AA35GB64"/>
<proteinExistence type="inferred from homology"/>
<dbReference type="InterPro" id="IPR036388">
    <property type="entry name" value="WH-like_DNA-bd_sf"/>
</dbReference>
<keyword evidence="4" id="KW-1185">Reference proteome</keyword>
<sequence length="155" mass="16172">MPRPPKPRWVEFEPSVTMFLPAGVPPGAIETVELTVDELEALRLKDVEDLDQEACAARMNVGQSTFQRLLAGARRKVAAALTGGKAIRIAGGHYLLAPRALRCGRCGHRWGRGHGGPGWTPGGGSGGAGRCHGGHGHGPWGRCPACGSPEVEPGG</sequence>
<dbReference type="HAMAP" id="MF_00674">
    <property type="entry name" value="UPF0251"/>
    <property type="match status" value="1"/>
</dbReference>
<dbReference type="Proteomes" id="UP001163687">
    <property type="component" value="Chromosome"/>
</dbReference>
<dbReference type="Pfam" id="PF02001">
    <property type="entry name" value="DUF134"/>
    <property type="match status" value="1"/>
</dbReference>
<accession>A0AA35GB64</accession>
<protein>
    <recommendedName>
        <fullName evidence="2">UPF0251 protein caldi_31190</fullName>
    </recommendedName>
</protein>
<evidence type="ECO:0000256" key="1">
    <source>
        <dbReference type="ARBA" id="ARBA00009350"/>
    </source>
</evidence>
<evidence type="ECO:0000313" key="3">
    <source>
        <dbReference type="EMBL" id="BDG62029.1"/>
    </source>
</evidence>
<dbReference type="EMBL" id="AP025628">
    <property type="protein sequence ID" value="BDG62029.1"/>
    <property type="molecule type" value="Genomic_DNA"/>
</dbReference>
<dbReference type="PANTHER" id="PTHR37478">
    <property type="match status" value="1"/>
</dbReference>